<dbReference type="PRINTS" id="PR00051">
    <property type="entry name" value="DNAA"/>
</dbReference>
<feature type="domain" description="Chromosomal replication initiator DnaA C-terminal" evidence="9">
    <location>
        <begin position="358"/>
        <end position="427"/>
    </location>
</feature>
<dbReference type="Pfam" id="PF11638">
    <property type="entry name" value="DnaA_N"/>
    <property type="match status" value="1"/>
</dbReference>
<dbReference type="SUPFAM" id="SSF48295">
    <property type="entry name" value="TrpR-like"/>
    <property type="match status" value="1"/>
</dbReference>
<organism evidence="10">
    <name type="scientific">marine sediment metagenome</name>
    <dbReference type="NCBI Taxonomy" id="412755"/>
    <lineage>
        <taxon>unclassified sequences</taxon>
        <taxon>metagenomes</taxon>
        <taxon>ecological metagenomes</taxon>
    </lineage>
</organism>
<dbReference type="GO" id="GO:0005886">
    <property type="term" value="C:plasma membrane"/>
    <property type="evidence" value="ECO:0007669"/>
    <property type="project" value="TreeGrafter"/>
</dbReference>
<dbReference type="AlphaFoldDB" id="X0ZRK6"/>
<dbReference type="Gene3D" id="1.10.8.60">
    <property type="match status" value="1"/>
</dbReference>
<dbReference type="InterPro" id="IPR020591">
    <property type="entry name" value="Chromosome_initiator_DnaA-like"/>
</dbReference>
<dbReference type="InterPro" id="IPR038454">
    <property type="entry name" value="DnaA_N_sf"/>
</dbReference>
<evidence type="ECO:0000256" key="1">
    <source>
        <dbReference type="ARBA" id="ARBA00006583"/>
    </source>
</evidence>
<evidence type="ECO:0000256" key="4">
    <source>
        <dbReference type="ARBA" id="ARBA00022741"/>
    </source>
</evidence>
<dbReference type="HAMAP" id="MF_00377">
    <property type="entry name" value="DnaA_bact"/>
    <property type="match status" value="1"/>
</dbReference>
<dbReference type="FunFam" id="1.10.8.60:FF:000003">
    <property type="entry name" value="Chromosomal replication initiator protein DnaA"/>
    <property type="match status" value="1"/>
</dbReference>
<dbReference type="CDD" id="cd06571">
    <property type="entry name" value="Bac_DnaA_C"/>
    <property type="match status" value="1"/>
</dbReference>
<feature type="domain" description="AAA+ ATPase" evidence="8">
    <location>
        <begin position="146"/>
        <end position="274"/>
    </location>
</feature>
<dbReference type="InterPro" id="IPR013159">
    <property type="entry name" value="DnaA_C"/>
</dbReference>
<keyword evidence="7" id="KW-0238">DNA-binding</keyword>
<dbReference type="SMART" id="SM00760">
    <property type="entry name" value="Bac_DnaA_C"/>
    <property type="match status" value="1"/>
</dbReference>
<comment type="similarity">
    <text evidence="1">Belongs to the DnaA family.</text>
</comment>
<proteinExistence type="inferred from homology"/>
<protein>
    <recommendedName>
        <fullName evidence="11">Chromosomal replication initiator protein DnaA</fullName>
    </recommendedName>
</protein>
<dbReference type="NCBIfam" id="NF010686">
    <property type="entry name" value="PRK14086.1"/>
    <property type="match status" value="1"/>
</dbReference>
<keyword evidence="3" id="KW-0235">DNA replication</keyword>
<accession>X0ZRK6</accession>
<dbReference type="InterPro" id="IPR027417">
    <property type="entry name" value="P-loop_NTPase"/>
</dbReference>
<dbReference type="PROSITE" id="PS01008">
    <property type="entry name" value="DNAA"/>
    <property type="match status" value="1"/>
</dbReference>
<dbReference type="InterPro" id="IPR010921">
    <property type="entry name" value="Trp_repressor/repl_initiator"/>
</dbReference>
<dbReference type="EMBL" id="BART01000441">
    <property type="protein sequence ID" value="GAG72385.1"/>
    <property type="molecule type" value="Genomic_DNA"/>
</dbReference>
<keyword evidence="6" id="KW-0446">Lipid-binding</keyword>
<evidence type="ECO:0000259" key="9">
    <source>
        <dbReference type="SMART" id="SM00760"/>
    </source>
</evidence>
<dbReference type="Pfam" id="PF00308">
    <property type="entry name" value="Bac_DnaA"/>
    <property type="match status" value="1"/>
</dbReference>
<dbReference type="SMART" id="SM00382">
    <property type="entry name" value="AAA"/>
    <property type="match status" value="1"/>
</dbReference>
<dbReference type="Gene3D" id="1.10.1750.10">
    <property type="match status" value="1"/>
</dbReference>
<evidence type="ECO:0000256" key="7">
    <source>
        <dbReference type="ARBA" id="ARBA00023125"/>
    </source>
</evidence>
<dbReference type="GO" id="GO:0008289">
    <property type="term" value="F:lipid binding"/>
    <property type="evidence" value="ECO:0007669"/>
    <property type="project" value="UniProtKB-KW"/>
</dbReference>
<evidence type="ECO:0000256" key="3">
    <source>
        <dbReference type="ARBA" id="ARBA00022705"/>
    </source>
</evidence>
<dbReference type="Pfam" id="PF08299">
    <property type="entry name" value="Bac_DnaA_C"/>
    <property type="match status" value="1"/>
</dbReference>
<dbReference type="FunFam" id="1.10.1750.10:FF:000002">
    <property type="entry name" value="Chromosomal replication initiator protein DnaA"/>
    <property type="match status" value="1"/>
</dbReference>
<dbReference type="CDD" id="cd00009">
    <property type="entry name" value="AAA"/>
    <property type="match status" value="1"/>
</dbReference>
<evidence type="ECO:0000313" key="10">
    <source>
        <dbReference type="EMBL" id="GAG72385.1"/>
    </source>
</evidence>
<dbReference type="PANTHER" id="PTHR30050">
    <property type="entry name" value="CHROMOSOMAL REPLICATION INITIATOR PROTEIN DNAA"/>
    <property type="match status" value="1"/>
</dbReference>
<dbReference type="FunFam" id="3.40.50.300:FF:000150">
    <property type="entry name" value="Chromosomal replication initiator protein DnaA"/>
    <property type="match status" value="1"/>
</dbReference>
<evidence type="ECO:0008006" key="11">
    <source>
        <dbReference type="Google" id="ProtNLM"/>
    </source>
</evidence>
<keyword evidence="2" id="KW-0963">Cytoplasm</keyword>
<dbReference type="NCBIfam" id="TIGR00362">
    <property type="entry name" value="DnaA"/>
    <property type="match status" value="1"/>
</dbReference>
<dbReference type="InterPro" id="IPR013317">
    <property type="entry name" value="DnaA_dom"/>
</dbReference>
<keyword evidence="4" id="KW-0547">Nucleotide-binding</keyword>
<dbReference type="GO" id="GO:0005524">
    <property type="term" value="F:ATP binding"/>
    <property type="evidence" value="ECO:0007669"/>
    <property type="project" value="UniProtKB-KW"/>
</dbReference>
<comment type="caution">
    <text evidence="10">The sequence shown here is derived from an EMBL/GenBank/DDBJ whole genome shotgun (WGS) entry which is preliminary data.</text>
</comment>
<gene>
    <name evidence="10" type="ORF">S01H4_02122</name>
</gene>
<name>X0ZRK6_9ZZZZ</name>
<dbReference type="InterPro" id="IPR024633">
    <property type="entry name" value="DnaA_N_dom"/>
</dbReference>
<evidence type="ECO:0000256" key="5">
    <source>
        <dbReference type="ARBA" id="ARBA00022840"/>
    </source>
</evidence>
<dbReference type="Gene3D" id="3.30.300.180">
    <property type="match status" value="1"/>
</dbReference>
<dbReference type="InterPro" id="IPR018312">
    <property type="entry name" value="Chromosome_initiator_DnaA_CS"/>
</dbReference>
<dbReference type="GO" id="GO:0006270">
    <property type="term" value="P:DNA replication initiation"/>
    <property type="evidence" value="ECO:0007669"/>
    <property type="project" value="InterPro"/>
</dbReference>
<dbReference type="Gene3D" id="3.40.50.300">
    <property type="entry name" value="P-loop containing nucleotide triphosphate hydrolases"/>
    <property type="match status" value="1"/>
</dbReference>
<dbReference type="GO" id="GO:0003688">
    <property type="term" value="F:DNA replication origin binding"/>
    <property type="evidence" value="ECO:0007669"/>
    <property type="project" value="InterPro"/>
</dbReference>
<keyword evidence="5" id="KW-0067">ATP-binding</keyword>
<reference evidence="10" key="1">
    <citation type="journal article" date="2014" name="Front. Microbiol.">
        <title>High frequency of phylogenetically diverse reductive dehalogenase-homologous genes in deep subseafloor sedimentary metagenomes.</title>
        <authorList>
            <person name="Kawai M."/>
            <person name="Futagami T."/>
            <person name="Toyoda A."/>
            <person name="Takaki Y."/>
            <person name="Nishi S."/>
            <person name="Hori S."/>
            <person name="Arai W."/>
            <person name="Tsubouchi T."/>
            <person name="Morono Y."/>
            <person name="Uchiyama I."/>
            <person name="Ito T."/>
            <person name="Fujiyama A."/>
            <person name="Inagaki F."/>
            <person name="Takami H."/>
        </authorList>
    </citation>
    <scope>NUCLEOTIDE SEQUENCE</scope>
    <source>
        <strain evidence="10">Expedition CK06-06</strain>
    </source>
</reference>
<dbReference type="PANTHER" id="PTHR30050:SF2">
    <property type="entry name" value="CHROMOSOMAL REPLICATION INITIATOR PROTEIN DNAA"/>
    <property type="match status" value="1"/>
</dbReference>
<dbReference type="InterPro" id="IPR003593">
    <property type="entry name" value="AAA+_ATPase"/>
</dbReference>
<evidence type="ECO:0000256" key="6">
    <source>
        <dbReference type="ARBA" id="ARBA00023121"/>
    </source>
</evidence>
<dbReference type="InterPro" id="IPR001957">
    <property type="entry name" value="Chromosome_initiator_DnaA"/>
</dbReference>
<dbReference type="GO" id="GO:0006275">
    <property type="term" value="P:regulation of DNA replication"/>
    <property type="evidence" value="ECO:0007669"/>
    <property type="project" value="InterPro"/>
</dbReference>
<dbReference type="SUPFAM" id="SSF52540">
    <property type="entry name" value="P-loop containing nucleoside triphosphate hydrolases"/>
    <property type="match status" value="1"/>
</dbReference>
<evidence type="ECO:0000256" key="2">
    <source>
        <dbReference type="ARBA" id="ARBA00022490"/>
    </source>
</evidence>
<evidence type="ECO:0000259" key="8">
    <source>
        <dbReference type="SMART" id="SM00382"/>
    </source>
</evidence>
<sequence length="451" mass="52225">MKKQEDLVWNKVLDLIKAELNIPTFKTWFENTRPISVDNSTLLVSVPNRFAKEWLESRYLSLINNSIKRVTSDSCSVEIVVDKNSLVDSHSKPTKKIPFFSKFSKPKIKKYGDLYPKYTFETFVIGESNRFAHAAALAVAESPAKSYNPLFIYGGVGLGKTHLLNAIGHYIRNQYPNILVKYVTSEKFLNEFINSIRDDKSNLFQKKYRNNDVLLIDDIQFLGDKTRTQIEFFHTFNDLYNSNKQIVISSDRPPNDIPELEERLISRFEWGLITDIQPPALETRIAILRKFSMREGYQVPDGVMEYIADRIKSNIRELEGALIRVSAYASLNRIPIDINLSEEVLRDIFPENSSHIITINTIQKEACKYFSIPLKRFISKERTKEIALPRQIAMYLCRELTDSSLPKIGKSFGNRDHTTVLYAFSKISKLLNQDRDIYNQIKEITNRIKKL</sequence>